<name>A0ABS9MVX4_9ACTN</name>
<keyword evidence="2 9" id="KW-0321">Glycogen metabolism</keyword>
<evidence type="ECO:0000313" key="12">
    <source>
        <dbReference type="EMBL" id="MCG5441743.1"/>
    </source>
</evidence>
<reference evidence="12 13" key="1">
    <citation type="submission" date="2022-01" db="EMBL/GenBank/DDBJ databases">
        <authorList>
            <person name="Riesco R."/>
            <person name="Trujillo M.E."/>
        </authorList>
    </citation>
    <scope>NUCLEOTIDE SEQUENCE [LARGE SCALE GENOMIC DNA]</scope>
    <source>
        <strain evidence="12 13">NIE79</strain>
    </source>
</reference>
<dbReference type="PROSITE" id="PS00808">
    <property type="entry name" value="ADP_GLC_PYROPHOSPH_1"/>
    <property type="match status" value="1"/>
</dbReference>
<dbReference type="CDD" id="cd04651">
    <property type="entry name" value="LbH_G1P_AT_C"/>
    <property type="match status" value="1"/>
</dbReference>
<accession>A0ABS9MVX4</accession>
<dbReference type="EC" id="2.7.7.27" evidence="9"/>
<keyword evidence="6 9" id="KW-0067">ATP-binding</keyword>
<dbReference type="PANTHER" id="PTHR43523:SF2">
    <property type="entry name" value="GLUCOSE-1-PHOSPHATE ADENYLYLTRANSFERASE"/>
    <property type="match status" value="1"/>
</dbReference>
<feature type="binding site" evidence="9">
    <location>
        <begin position="178"/>
        <end position="179"/>
    </location>
    <ligand>
        <name>alpha-D-glucose 1-phosphate</name>
        <dbReference type="ChEBI" id="CHEBI:58601"/>
    </ligand>
</feature>
<dbReference type="NCBIfam" id="TIGR02091">
    <property type="entry name" value="glgC"/>
    <property type="match status" value="1"/>
</dbReference>
<dbReference type="HAMAP" id="MF_00624">
    <property type="entry name" value="GlgC"/>
    <property type="match status" value="1"/>
</dbReference>
<dbReference type="PANTHER" id="PTHR43523">
    <property type="entry name" value="GLUCOSE-1-PHOSPHATE ADENYLYLTRANSFERASE-RELATED"/>
    <property type="match status" value="1"/>
</dbReference>
<dbReference type="InterPro" id="IPR056818">
    <property type="entry name" value="GlmU/GlgC-like_hexapep"/>
</dbReference>
<comment type="catalytic activity">
    <reaction evidence="9">
        <text>alpha-D-glucose 1-phosphate + ATP + H(+) = ADP-alpha-D-glucose + diphosphate</text>
        <dbReference type="Rhea" id="RHEA:12120"/>
        <dbReference type="ChEBI" id="CHEBI:15378"/>
        <dbReference type="ChEBI" id="CHEBI:30616"/>
        <dbReference type="ChEBI" id="CHEBI:33019"/>
        <dbReference type="ChEBI" id="CHEBI:57498"/>
        <dbReference type="ChEBI" id="CHEBI:58601"/>
        <dbReference type="EC" id="2.7.7.27"/>
    </reaction>
</comment>
<dbReference type="InterPro" id="IPR023049">
    <property type="entry name" value="GlgC_bac"/>
</dbReference>
<evidence type="ECO:0000256" key="3">
    <source>
        <dbReference type="ARBA" id="ARBA00022679"/>
    </source>
</evidence>
<evidence type="ECO:0000256" key="2">
    <source>
        <dbReference type="ARBA" id="ARBA00022600"/>
    </source>
</evidence>
<evidence type="ECO:0000256" key="7">
    <source>
        <dbReference type="ARBA" id="ARBA00023056"/>
    </source>
</evidence>
<evidence type="ECO:0000256" key="8">
    <source>
        <dbReference type="ARBA" id="ARBA00023277"/>
    </source>
</evidence>
<dbReference type="InterPro" id="IPR011004">
    <property type="entry name" value="Trimer_LpxA-like_sf"/>
</dbReference>
<comment type="caution">
    <text evidence="12">The sequence shown here is derived from an EMBL/GenBank/DDBJ whole genome shotgun (WGS) entry which is preliminary data.</text>
</comment>
<dbReference type="RefSeq" id="WP_238677147.1">
    <property type="nucleotide sequence ID" value="NZ_JAKKFD010000003.1"/>
</dbReference>
<evidence type="ECO:0000259" key="10">
    <source>
        <dbReference type="Pfam" id="PF00483"/>
    </source>
</evidence>
<keyword evidence="8 9" id="KW-0119">Carbohydrate metabolism</keyword>
<feature type="domain" description="Glucose-1-phosphate adenylyltransferase/Bifunctional protein GlmU-like C-terminal hexapeptide" evidence="11">
    <location>
        <begin position="299"/>
        <end position="402"/>
    </location>
</feature>
<evidence type="ECO:0000256" key="1">
    <source>
        <dbReference type="ARBA" id="ARBA00010443"/>
    </source>
</evidence>
<keyword evidence="7 9" id="KW-0320">Glycogen biosynthesis</keyword>
<dbReference type="InterPro" id="IPR005835">
    <property type="entry name" value="NTP_transferase_dom"/>
</dbReference>
<dbReference type="Proteomes" id="UP001201629">
    <property type="component" value="Unassembled WGS sequence"/>
</dbReference>
<dbReference type="CDD" id="cd02508">
    <property type="entry name" value="ADP_Glucose_PP"/>
    <property type="match status" value="1"/>
</dbReference>
<protein>
    <recommendedName>
        <fullName evidence="9">Glucose-1-phosphate adenylyltransferase</fullName>
        <ecNumber evidence="9">2.7.7.27</ecNumber>
    </recommendedName>
    <alternativeName>
        <fullName evidence="9">ADP-glucose pyrophosphorylase</fullName>
        <shortName evidence="9">ADPGlc PPase</shortName>
    </alternativeName>
    <alternativeName>
        <fullName evidence="9">ADP-glucose synthase</fullName>
    </alternativeName>
</protein>
<comment type="pathway">
    <text evidence="9">Glycan biosynthesis; glycogen biosynthesis.</text>
</comment>
<dbReference type="InterPro" id="IPR005836">
    <property type="entry name" value="ADP_Glu_pyroP_CS"/>
</dbReference>
<dbReference type="NCBIfam" id="NF002023">
    <property type="entry name" value="PRK00844.1"/>
    <property type="match status" value="1"/>
</dbReference>
<dbReference type="Gene3D" id="3.90.550.10">
    <property type="entry name" value="Spore Coat Polysaccharide Biosynthesis Protein SpsA, Chain A"/>
    <property type="match status" value="1"/>
</dbReference>
<dbReference type="GO" id="GO:0008878">
    <property type="term" value="F:glucose-1-phosphate adenylyltransferase activity"/>
    <property type="evidence" value="ECO:0007669"/>
    <property type="project" value="UniProtKB-EC"/>
</dbReference>
<comment type="function">
    <text evidence="9">Involved in the biosynthesis of ADP-glucose, a building block required for the elongation reactions to produce glycogen. Catalyzes the reaction between ATP and alpha-D-glucose 1-phosphate (G1P) to produce pyrophosphate and ADP-Glc.</text>
</comment>
<feature type="site" description="Could play a key role in the communication between the regulatory and the substrate sites" evidence="9">
    <location>
        <position position="96"/>
    </location>
</feature>
<sequence>MAAKVLAIVLAGGEGKRLMPLTTDRAKPAVPFGGMYRMVDFVLSNLANAGYLKIVVLTQYKSHSLDRHITKTWRMSTLLGNYVTPVPAQQRRGPWWFAGSADAIYQSFNLINDEQPDYVIVFGADHIYRMDPRQMVEDHIASGAAVTVAGIRQPLSMADQFGVIEVGEDGKRIRAFREKPTDAVGLPDAPDEIYASMGNYVFTTRALCEAVERDAEDKSSKHDMGGSIIPMLVERGDANVYDFRDNEVPGSTDRDRGYWRDVGTLDSFYDAHMDLINVHPVFNMYNFDWPIYTEQPPWPPAKFVHQWGERVGRAVGSMVSPGVVISGSLVENSIVSPKVRVHSWAHVEGSVLMEGVEIGRHAVVRRAILDKNVFVPEGVEIGVDLEKDRQRYTVSDNGIVVIGKGQKVVP</sequence>
<dbReference type="Pfam" id="PF00483">
    <property type="entry name" value="NTP_transferase"/>
    <property type="match status" value="1"/>
</dbReference>
<comment type="similarity">
    <text evidence="1 9">Belongs to the bacterial/plant glucose-1-phosphate adenylyltransferase family.</text>
</comment>
<evidence type="ECO:0000313" key="13">
    <source>
        <dbReference type="Proteomes" id="UP001201629"/>
    </source>
</evidence>
<dbReference type="PROSITE" id="PS00809">
    <property type="entry name" value="ADP_GLC_PYROPHOSPH_2"/>
    <property type="match status" value="1"/>
</dbReference>
<dbReference type="InterPro" id="IPR029044">
    <property type="entry name" value="Nucleotide-diphossugar_trans"/>
</dbReference>
<evidence type="ECO:0000256" key="5">
    <source>
        <dbReference type="ARBA" id="ARBA00022741"/>
    </source>
</evidence>
<dbReference type="InterPro" id="IPR011831">
    <property type="entry name" value="ADP-Glc_PPase"/>
</dbReference>
<comment type="subunit">
    <text evidence="9">Homotetramer.</text>
</comment>
<evidence type="ECO:0000256" key="9">
    <source>
        <dbReference type="HAMAP-Rule" id="MF_00624"/>
    </source>
</evidence>
<evidence type="ECO:0000256" key="4">
    <source>
        <dbReference type="ARBA" id="ARBA00022695"/>
    </source>
</evidence>
<gene>
    <name evidence="9 12" type="primary">glgC</name>
    <name evidence="12" type="ORF">NIE79_003188</name>
</gene>
<organism evidence="12 13">
    <name type="scientific">Micromonospora trifolii</name>
    <dbReference type="NCBI Taxonomy" id="2911208"/>
    <lineage>
        <taxon>Bacteria</taxon>
        <taxon>Bacillati</taxon>
        <taxon>Actinomycetota</taxon>
        <taxon>Actinomycetes</taxon>
        <taxon>Micromonosporales</taxon>
        <taxon>Micromonosporaceae</taxon>
        <taxon>Micromonospora</taxon>
    </lineage>
</organism>
<dbReference type="SUPFAM" id="SSF51161">
    <property type="entry name" value="Trimeric LpxA-like enzymes"/>
    <property type="match status" value="1"/>
</dbReference>
<dbReference type="NCBIfam" id="NF001947">
    <property type="entry name" value="PRK00725.1"/>
    <property type="match status" value="1"/>
</dbReference>
<dbReference type="PROSITE" id="PS00810">
    <property type="entry name" value="ADP_GLC_PYROPHOSPH_3"/>
    <property type="match status" value="1"/>
</dbReference>
<keyword evidence="13" id="KW-1185">Reference proteome</keyword>
<feature type="binding site" evidence="9">
    <location>
        <position position="196"/>
    </location>
    <ligand>
        <name>alpha-D-glucose 1-phosphate</name>
        <dbReference type="ChEBI" id="CHEBI:58601"/>
    </ligand>
</feature>
<feature type="site" description="Could play a key role in the communication between the regulatory and the substrate sites" evidence="9">
    <location>
        <position position="59"/>
    </location>
</feature>
<dbReference type="Gene3D" id="2.160.10.10">
    <property type="entry name" value="Hexapeptide repeat proteins"/>
    <property type="match status" value="1"/>
</dbReference>
<evidence type="ECO:0000256" key="6">
    <source>
        <dbReference type="ARBA" id="ARBA00022840"/>
    </source>
</evidence>
<dbReference type="EMBL" id="JAKKFD010000003">
    <property type="protein sequence ID" value="MCG5441743.1"/>
    <property type="molecule type" value="Genomic_DNA"/>
</dbReference>
<proteinExistence type="inferred from homology"/>
<dbReference type="SUPFAM" id="SSF53448">
    <property type="entry name" value="Nucleotide-diphospho-sugar transferases"/>
    <property type="match status" value="1"/>
</dbReference>
<feature type="binding site" evidence="9">
    <location>
        <position position="162"/>
    </location>
    <ligand>
        <name>alpha-D-glucose 1-phosphate</name>
        <dbReference type="ChEBI" id="CHEBI:58601"/>
    </ligand>
</feature>
<keyword evidence="4 9" id="KW-0548">Nucleotidyltransferase</keyword>
<feature type="domain" description="Nucleotidyl transferase" evidence="10">
    <location>
        <begin position="7"/>
        <end position="275"/>
    </location>
</feature>
<keyword evidence="5 9" id="KW-0547">Nucleotide-binding</keyword>
<comment type="caution">
    <text evidence="9">Lacks conserved residue(s) required for the propagation of feature annotation.</text>
</comment>
<dbReference type="Pfam" id="PF24894">
    <property type="entry name" value="Hexapep_GlmU"/>
    <property type="match status" value="1"/>
</dbReference>
<evidence type="ECO:0000259" key="11">
    <source>
        <dbReference type="Pfam" id="PF24894"/>
    </source>
</evidence>
<keyword evidence="3 9" id="KW-0808">Transferase</keyword>